<protein>
    <submittedName>
        <fullName evidence="2">GNAT family N-acetyltransferase</fullName>
    </submittedName>
</protein>
<comment type="caution">
    <text evidence="2">The sequence shown here is derived from an EMBL/GenBank/DDBJ whole genome shotgun (WGS) entry which is preliminary data.</text>
</comment>
<proteinExistence type="predicted"/>
<accession>A0A5D0CXL0</accession>
<dbReference type="AlphaFoldDB" id="A0A5D0CXL0"/>
<evidence type="ECO:0000313" key="3">
    <source>
        <dbReference type="Proteomes" id="UP000325218"/>
    </source>
</evidence>
<evidence type="ECO:0000313" key="2">
    <source>
        <dbReference type="EMBL" id="TYA14453.1"/>
    </source>
</evidence>
<dbReference type="InterPro" id="IPR000182">
    <property type="entry name" value="GNAT_dom"/>
</dbReference>
<keyword evidence="3" id="KW-1185">Reference proteome</keyword>
<dbReference type="Proteomes" id="UP000325218">
    <property type="component" value="Unassembled WGS sequence"/>
</dbReference>
<dbReference type="OrthoDB" id="9784707at2"/>
<dbReference type="Pfam" id="PF13302">
    <property type="entry name" value="Acetyltransf_3"/>
    <property type="match status" value="1"/>
</dbReference>
<dbReference type="GO" id="GO:0005737">
    <property type="term" value="C:cytoplasm"/>
    <property type="evidence" value="ECO:0007669"/>
    <property type="project" value="TreeGrafter"/>
</dbReference>
<reference evidence="2 3" key="1">
    <citation type="submission" date="2019-08" db="EMBL/GenBank/DDBJ databases">
        <title>Genome sequencing of Paenibacillus faecis DSM 23593(T).</title>
        <authorList>
            <person name="Kook J.-K."/>
            <person name="Park S.-N."/>
            <person name="Lim Y.K."/>
        </authorList>
    </citation>
    <scope>NUCLEOTIDE SEQUENCE [LARGE SCALE GENOMIC DNA]</scope>
    <source>
        <strain evidence="2 3">DSM 23593</strain>
    </source>
</reference>
<dbReference type="Gene3D" id="3.40.630.30">
    <property type="match status" value="1"/>
</dbReference>
<dbReference type="RefSeq" id="WP_148450029.1">
    <property type="nucleotide sequence ID" value="NZ_VSDO01000001.1"/>
</dbReference>
<evidence type="ECO:0000259" key="1">
    <source>
        <dbReference type="PROSITE" id="PS51186"/>
    </source>
</evidence>
<dbReference type="SUPFAM" id="SSF55729">
    <property type="entry name" value="Acyl-CoA N-acyltransferases (Nat)"/>
    <property type="match status" value="1"/>
</dbReference>
<dbReference type="GO" id="GO:0008999">
    <property type="term" value="F:protein-N-terminal-alanine acetyltransferase activity"/>
    <property type="evidence" value="ECO:0007669"/>
    <property type="project" value="TreeGrafter"/>
</dbReference>
<dbReference type="InterPro" id="IPR016181">
    <property type="entry name" value="Acyl_CoA_acyltransferase"/>
</dbReference>
<name>A0A5D0CXL0_9BACL</name>
<keyword evidence="2" id="KW-0808">Transferase</keyword>
<dbReference type="InterPro" id="IPR051908">
    <property type="entry name" value="Ribosomal_N-acetyltransferase"/>
</dbReference>
<dbReference type="GO" id="GO:1990189">
    <property type="term" value="F:protein N-terminal-serine acetyltransferase activity"/>
    <property type="evidence" value="ECO:0007669"/>
    <property type="project" value="TreeGrafter"/>
</dbReference>
<dbReference type="EMBL" id="VSDO01000001">
    <property type="protein sequence ID" value="TYA14453.1"/>
    <property type="molecule type" value="Genomic_DNA"/>
</dbReference>
<feature type="domain" description="N-acetyltransferase" evidence="1">
    <location>
        <begin position="24"/>
        <end position="176"/>
    </location>
</feature>
<organism evidence="2 3">
    <name type="scientific">Paenibacillus faecis</name>
    <dbReference type="NCBI Taxonomy" id="862114"/>
    <lineage>
        <taxon>Bacteria</taxon>
        <taxon>Bacillati</taxon>
        <taxon>Bacillota</taxon>
        <taxon>Bacilli</taxon>
        <taxon>Bacillales</taxon>
        <taxon>Paenibacillaceae</taxon>
        <taxon>Paenibacillus</taxon>
    </lineage>
</organism>
<dbReference type="PANTHER" id="PTHR43441:SF12">
    <property type="entry name" value="RIBOSOMAL N-ACETYLTRANSFERASE YDAF-RELATED"/>
    <property type="match status" value="1"/>
</dbReference>
<gene>
    <name evidence="2" type="ORF">FRY98_01830</name>
</gene>
<sequence>MFDVKIDEEVHVRQLDQQMAKPLFTLIDGQRPYLREWLPWVDATKTWEDSLAYIESAEQQAAAENGFHAGIFYKGEIAGCIGIHGIDRSNRKTSVGYWLGRDFQGRGIMTRSCRAVTTYVFRSLDMNRVEIRAGEGNRRSRAIPERLGFVLEGKIRQSEWLYDHFIDHMVYGMLAEDWNEN</sequence>
<dbReference type="PROSITE" id="PS51186">
    <property type="entry name" value="GNAT"/>
    <property type="match status" value="1"/>
</dbReference>
<dbReference type="PANTHER" id="PTHR43441">
    <property type="entry name" value="RIBOSOMAL-PROTEIN-SERINE ACETYLTRANSFERASE"/>
    <property type="match status" value="1"/>
</dbReference>